<dbReference type="Proteomes" id="UP000030108">
    <property type="component" value="Unassembled WGS sequence"/>
</dbReference>
<dbReference type="AlphaFoldDB" id="A0A0A1UL13"/>
<comment type="caution">
    <text evidence="1">The sequence shown here is derived from an EMBL/GenBank/DDBJ whole genome shotgun (WGS) entry which is preliminary data.</text>
</comment>
<dbReference type="OrthoDB" id="2269034at2759"/>
<feature type="non-terminal residue" evidence="1">
    <location>
        <position position="460"/>
    </location>
</feature>
<evidence type="ECO:0008006" key="3">
    <source>
        <dbReference type="Google" id="ProtNLM"/>
    </source>
</evidence>
<proteinExistence type="predicted"/>
<sequence length="460" mass="52482">MDEDDDSDSPTYVEFTVRTHFYRLHTLLGVCSVWRNVGISMPLLWRLVPVIRDVRFTSSHQATSLSLRRSRGLPLDLAVIIPHVVPEWLVKILAKHASRFHTVNLLAQEPHTIREVMDTLMKHNVSNSLTELSLCVEDLDHSDRLDEDPYYMFPPESLMHSRLVQLLQSISRFRFFGATLDWRQISFSARMVEIRVHSVIIGTDSVLYEFLQALSTAPELEKIELTLITSFPDISLGDPPLIALPKLQSLVLDSLHFNTLSIVLRSITPLSHQLSLSLTETSLEKIFSARYPDLERESVPVTELINVLKDVPIDTLLVKGPDESLPFLDLVLLLGEITRLDTIKMDGWKISETFCRALTRRDHEHGWLPILPRIQNWHLTNAMIADEVGLKFLIRSHDPKMILLGGYMRCASEGSEPDDWEPLDGQEDIVQWLVDNVPTIRLMPGGGYTPPEFLSAIWHL</sequence>
<protein>
    <recommendedName>
        <fullName evidence="3">F-box-like domain protein</fullName>
    </recommendedName>
</protein>
<accession>A0A0A1UL13</accession>
<reference evidence="2" key="1">
    <citation type="journal article" date="2014" name="Genome Announc.">
        <title>Draft genome sequence of the plant-pathogenic soil fungus Rhizoctonia solani anastomosis group 3 strain Rhs1AP.</title>
        <authorList>
            <person name="Cubeta M.A."/>
            <person name="Thomas E."/>
            <person name="Dean R.A."/>
            <person name="Jabaji S."/>
            <person name="Neate S.M."/>
            <person name="Tavantzis S."/>
            <person name="Toda T."/>
            <person name="Vilgalys R."/>
            <person name="Bharathan N."/>
            <person name="Fedorova-Abrams N."/>
            <person name="Pakala S.B."/>
            <person name="Pakala S.M."/>
            <person name="Zafar N."/>
            <person name="Joardar V."/>
            <person name="Losada L."/>
            <person name="Nierman W.C."/>
        </authorList>
    </citation>
    <scope>NUCLEOTIDE SEQUENCE [LARGE SCALE GENOMIC DNA]</scope>
    <source>
        <strain evidence="2">AG-3</strain>
    </source>
</reference>
<name>A0A0A1UL13_9AGAM</name>
<evidence type="ECO:0000313" key="1">
    <source>
        <dbReference type="EMBL" id="EUC59834.1"/>
    </source>
</evidence>
<dbReference type="EMBL" id="JATN01000321">
    <property type="protein sequence ID" value="EUC59834.1"/>
    <property type="molecule type" value="Genomic_DNA"/>
</dbReference>
<organism evidence="1 2">
    <name type="scientific">Rhizoctonia solani AG-3 Rhs1AP</name>
    <dbReference type="NCBI Taxonomy" id="1086054"/>
    <lineage>
        <taxon>Eukaryota</taxon>
        <taxon>Fungi</taxon>
        <taxon>Dikarya</taxon>
        <taxon>Basidiomycota</taxon>
        <taxon>Agaricomycotina</taxon>
        <taxon>Agaricomycetes</taxon>
        <taxon>Cantharellales</taxon>
        <taxon>Ceratobasidiaceae</taxon>
        <taxon>Rhizoctonia</taxon>
    </lineage>
</organism>
<evidence type="ECO:0000313" key="2">
    <source>
        <dbReference type="Proteomes" id="UP000030108"/>
    </source>
</evidence>
<gene>
    <name evidence="1" type="ORF">RSOL_325320</name>
</gene>